<evidence type="ECO:0000313" key="6">
    <source>
        <dbReference type="Proteomes" id="UP001611383"/>
    </source>
</evidence>
<organism evidence="5 6">
    <name type="scientific">Archangium minus</name>
    <dbReference type="NCBI Taxonomy" id="83450"/>
    <lineage>
        <taxon>Bacteria</taxon>
        <taxon>Pseudomonadati</taxon>
        <taxon>Myxococcota</taxon>
        <taxon>Myxococcia</taxon>
        <taxon>Myxococcales</taxon>
        <taxon>Cystobacterineae</taxon>
        <taxon>Archangiaceae</taxon>
        <taxon>Archangium</taxon>
    </lineage>
</organism>
<dbReference type="InterPro" id="IPR032466">
    <property type="entry name" value="Metal_Hydrolase"/>
</dbReference>
<dbReference type="PANTHER" id="PTHR43135:SF3">
    <property type="entry name" value="ALPHA-D-RIBOSE 1-METHYLPHOSPHONATE 5-TRIPHOSPHATE DIPHOSPHATASE"/>
    <property type="match status" value="1"/>
</dbReference>
<protein>
    <submittedName>
        <fullName evidence="5">Amidohydrolase family protein</fullName>
    </submittedName>
</protein>
<dbReference type="SUPFAM" id="SSF51556">
    <property type="entry name" value="Metallo-dependent hydrolases"/>
    <property type="match status" value="2"/>
</dbReference>
<dbReference type="Proteomes" id="UP001611383">
    <property type="component" value="Chromosome"/>
</dbReference>
<feature type="domain" description="Amidohydrolase-related" evidence="3">
    <location>
        <begin position="787"/>
        <end position="871"/>
    </location>
</feature>
<dbReference type="InterPro" id="IPR051781">
    <property type="entry name" value="Metallo-dep_Hydrolase"/>
</dbReference>
<dbReference type="PANTHER" id="PTHR43135">
    <property type="entry name" value="ALPHA-D-RIBOSE 1-METHYLPHOSPHONATE 5-TRIPHOSPHATE DIPHOSPHATASE"/>
    <property type="match status" value="1"/>
</dbReference>
<evidence type="ECO:0000256" key="2">
    <source>
        <dbReference type="SAM" id="SignalP"/>
    </source>
</evidence>
<sequence length="902" mass="95852">MRYRHLSLLLLTSCATVSPAPNTSTGPGSTGSTTASPSAPASAFRQERAVVVRHATVMPASGPAIEDGAIAFADGKIVAVGRNAEVATPPGAEEVDGTGLYVTPGIIDAHSHLGVYASPETSSTSDGNEATAPVTAEVSAEHSFWPQDPGLRRAAAGGITSMLVLPGSANLIGGRGFPVKLHFGRSAAEMRFPGAKDGLKMACGENPRRVYGAGQHRAPSTRMGNVAGYRQAFAKAREYMERQDDWKKKHAKKPEESGPAPLRDLQMETLAEVLRGNILVQNHCYRADEMAVMLQVADEFGFSIRAFHHSLEAYKLRDQLAAKQVAVATWADWWGFKMEAWDGIPENAALVSQAGGRAVIHSDSALGIQRLNQEAGKALWRARESGVPISEEEALRWVTLHPAWVMGVEDKTGSLEPGKMADVVLWKSHPLSVYARAQRVWADGVVTYDAAQGAVNASDFELGERMEASARLVAQPSALPVLKDAGLDVRCEPSKDAACARLLELKAEATCTAFQDVAVLSNGTWMAHASVVVENGKVTRVETGAAGAVPSGCRTVEGKGRVLTPGFVDPLTSLGVVEIGAEETTVDDSLRGEAVKEPIRAALRAVDSLNPAAETFPVARLGGVTTAGVVPMGGLVSGQSAWVTTDGTVRRAPLALHINLGVSGRDAVSGPRSLVLERLRELLFDAREYNKRKSDFEQNRMRTLSASRLDLESLQPVLAGTLPVVVTANRVSDIRAALALGREFGLKVLIAGGREAWMVAPELVAAKVPVILQPTQNLPSNFDGLNSRLDAAALLNAAGVKVLFSTLGEPHMVRTLAQEAGNAVAWGMPYADALRAITSNVTEAFGVEGGQVAAGQVADLVLWNGDPLELSSRPLGMWQAGRQVPLTSRQHALFEKYRTLSK</sequence>
<dbReference type="InterPro" id="IPR011059">
    <property type="entry name" value="Metal-dep_hydrolase_composite"/>
</dbReference>
<dbReference type="CDD" id="cd01309">
    <property type="entry name" value="Met_dep_hydrolase_C"/>
    <property type="match status" value="1"/>
</dbReference>
<gene>
    <name evidence="5" type="ORF">F0U60_42635</name>
</gene>
<name>A0ABY9X3U1_9BACT</name>
<keyword evidence="6" id="KW-1185">Reference proteome</keyword>
<accession>A0ABY9X3U1</accession>
<dbReference type="SUPFAM" id="SSF51338">
    <property type="entry name" value="Composite domain of metallo-dependent hydrolases"/>
    <property type="match status" value="2"/>
</dbReference>
<feature type="signal peptide" evidence="2">
    <location>
        <begin position="1"/>
        <end position="20"/>
    </location>
</feature>
<evidence type="ECO:0000259" key="3">
    <source>
        <dbReference type="Pfam" id="PF01979"/>
    </source>
</evidence>
<feature type="chain" id="PRO_5046605831" evidence="2">
    <location>
        <begin position="21"/>
        <end position="902"/>
    </location>
</feature>
<dbReference type="InterPro" id="IPR013108">
    <property type="entry name" value="Amidohydro_3"/>
</dbReference>
<feature type="domain" description="Amidohydrolase 3" evidence="4">
    <location>
        <begin position="388"/>
        <end position="448"/>
    </location>
</feature>
<dbReference type="EMBL" id="CP043494">
    <property type="protein sequence ID" value="WNG50083.1"/>
    <property type="molecule type" value="Genomic_DNA"/>
</dbReference>
<dbReference type="Gene3D" id="3.20.20.140">
    <property type="entry name" value="Metal-dependent hydrolases"/>
    <property type="match status" value="2"/>
</dbReference>
<dbReference type="RefSeq" id="WP_395808743.1">
    <property type="nucleotide sequence ID" value="NZ_CP043494.1"/>
</dbReference>
<reference evidence="5 6" key="1">
    <citation type="submission" date="2019-08" db="EMBL/GenBank/DDBJ databases">
        <title>Archangium and Cystobacter genomes.</title>
        <authorList>
            <person name="Chen I.-C.K."/>
            <person name="Wielgoss S."/>
        </authorList>
    </citation>
    <scope>NUCLEOTIDE SEQUENCE [LARGE SCALE GENOMIC DNA]</scope>
    <source>
        <strain evidence="5 6">Cbm 6</strain>
    </source>
</reference>
<feature type="region of interest" description="Disordered" evidence="1">
    <location>
        <begin position="19"/>
        <end position="42"/>
    </location>
</feature>
<evidence type="ECO:0000313" key="5">
    <source>
        <dbReference type="EMBL" id="WNG50083.1"/>
    </source>
</evidence>
<dbReference type="Pfam" id="PF01979">
    <property type="entry name" value="Amidohydro_1"/>
    <property type="match status" value="1"/>
</dbReference>
<evidence type="ECO:0000259" key="4">
    <source>
        <dbReference type="Pfam" id="PF07969"/>
    </source>
</evidence>
<dbReference type="InterPro" id="IPR006680">
    <property type="entry name" value="Amidohydro-rel"/>
</dbReference>
<proteinExistence type="predicted"/>
<keyword evidence="2" id="KW-0732">Signal</keyword>
<evidence type="ECO:0000256" key="1">
    <source>
        <dbReference type="SAM" id="MobiDB-lite"/>
    </source>
</evidence>
<dbReference type="Pfam" id="PF07969">
    <property type="entry name" value="Amidohydro_3"/>
    <property type="match status" value="1"/>
</dbReference>